<dbReference type="GO" id="GO:0016787">
    <property type="term" value="F:hydrolase activity"/>
    <property type="evidence" value="ECO:0007669"/>
    <property type="project" value="UniProtKB-KW"/>
</dbReference>
<evidence type="ECO:0000256" key="5">
    <source>
        <dbReference type="ARBA" id="ARBA00035648"/>
    </source>
</evidence>
<dbReference type="NCBIfam" id="TIGR00255">
    <property type="entry name" value="YicC/YloC family endoribonuclease"/>
    <property type="match status" value="1"/>
</dbReference>
<dbReference type="STRING" id="237682.SAMN05421676_10952"/>
<protein>
    <submittedName>
        <fullName evidence="8">TIGR00255 family protein</fullName>
    </submittedName>
</protein>
<dbReference type="PANTHER" id="PTHR30636:SF3">
    <property type="entry name" value="UPF0701 PROTEIN YICC"/>
    <property type="match status" value="1"/>
</dbReference>
<dbReference type="GO" id="GO:0004521">
    <property type="term" value="F:RNA endonuclease activity"/>
    <property type="evidence" value="ECO:0007669"/>
    <property type="project" value="InterPro"/>
</dbReference>
<feature type="domain" description="Endoribonuclease YicC-like N-terminal" evidence="6">
    <location>
        <begin position="2"/>
        <end position="154"/>
    </location>
</feature>
<accession>A0A1I0HKJ7</accession>
<keyword evidence="2" id="KW-0540">Nuclease</keyword>
<dbReference type="Pfam" id="PF08340">
    <property type="entry name" value="YicC-like_C"/>
    <property type="match status" value="1"/>
</dbReference>
<keyword evidence="4" id="KW-0378">Hydrolase</keyword>
<dbReference type="InterPro" id="IPR013527">
    <property type="entry name" value="YicC-like_N"/>
</dbReference>
<gene>
    <name evidence="8" type="ORF">SAMN05421676_10952</name>
</gene>
<evidence type="ECO:0000256" key="4">
    <source>
        <dbReference type="ARBA" id="ARBA00022801"/>
    </source>
</evidence>
<dbReference type="RefSeq" id="WP_093136414.1">
    <property type="nucleotide sequence ID" value="NZ_FOHJ01000009.1"/>
</dbReference>
<evidence type="ECO:0000313" key="9">
    <source>
        <dbReference type="Proteomes" id="UP000199095"/>
    </source>
</evidence>
<sequence length="293" mass="34719">MVKSMTGYGREVAAIGETRVTVEVRTVNHRFLDLSIKMPKMLLYVEEKIKKQARTYFTRGRVDVMVTIEGEGLVNRKLHIDWPLLDQYIEKMELLKNRYHLSESVTIQDIVQLEDAFSIVEQEKTDNEFETLLLQTCDRALKKSLEMRQREGEVIFNDLQQRVLYIQSIVQKLDRNRDFIMEEYRKRIRNRIEEYLNDELREDDRKVIQEVALLAEKGDITEEVTRLFSHIDQFIATLQKNESIGRKLDFIIQEMHREINTIGSKSNDGHITEWVVNVKSEVEKLKEQIQNVE</sequence>
<dbReference type="OrthoDB" id="9771229at2"/>
<reference evidence="9" key="1">
    <citation type="submission" date="2016-10" db="EMBL/GenBank/DDBJ databases">
        <authorList>
            <person name="Varghese N."/>
            <person name="Submissions S."/>
        </authorList>
    </citation>
    <scope>NUCLEOTIDE SEQUENCE [LARGE SCALE GENOMIC DNA]</scope>
    <source>
        <strain evidence="9">CGMCC 1.3566</strain>
    </source>
</reference>
<dbReference type="Proteomes" id="UP000199095">
    <property type="component" value="Unassembled WGS sequence"/>
</dbReference>
<comment type="cofactor">
    <cofactor evidence="1">
        <name>a divalent metal cation</name>
        <dbReference type="ChEBI" id="CHEBI:60240"/>
    </cofactor>
</comment>
<feature type="domain" description="Endoribonuclease YicC-like C-terminal" evidence="7">
    <location>
        <begin position="177"/>
        <end position="293"/>
    </location>
</feature>
<organism evidence="8 9">
    <name type="scientific">Salinibacillus kushneri</name>
    <dbReference type="NCBI Taxonomy" id="237682"/>
    <lineage>
        <taxon>Bacteria</taxon>
        <taxon>Bacillati</taxon>
        <taxon>Bacillota</taxon>
        <taxon>Bacilli</taxon>
        <taxon>Bacillales</taxon>
        <taxon>Bacillaceae</taxon>
        <taxon>Salinibacillus</taxon>
    </lineage>
</organism>
<keyword evidence="9" id="KW-1185">Reference proteome</keyword>
<evidence type="ECO:0000256" key="2">
    <source>
        <dbReference type="ARBA" id="ARBA00022722"/>
    </source>
</evidence>
<proteinExistence type="inferred from homology"/>
<comment type="similarity">
    <text evidence="5">Belongs to the YicC/YloC family.</text>
</comment>
<evidence type="ECO:0000259" key="6">
    <source>
        <dbReference type="Pfam" id="PF03755"/>
    </source>
</evidence>
<name>A0A1I0HKJ7_9BACI</name>
<dbReference type="InterPro" id="IPR013551">
    <property type="entry name" value="YicC-like_C"/>
</dbReference>
<dbReference type="PANTHER" id="PTHR30636">
    <property type="entry name" value="UPF0701 PROTEIN YICC"/>
    <property type="match status" value="1"/>
</dbReference>
<keyword evidence="3" id="KW-0255">Endonuclease</keyword>
<dbReference type="EMBL" id="FOHJ01000009">
    <property type="protein sequence ID" value="SET84481.1"/>
    <property type="molecule type" value="Genomic_DNA"/>
</dbReference>
<evidence type="ECO:0000256" key="3">
    <source>
        <dbReference type="ARBA" id="ARBA00022759"/>
    </source>
</evidence>
<dbReference type="Pfam" id="PF03755">
    <property type="entry name" value="YicC-like_N"/>
    <property type="match status" value="1"/>
</dbReference>
<evidence type="ECO:0000313" key="8">
    <source>
        <dbReference type="EMBL" id="SET84481.1"/>
    </source>
</evidence>
<evidence type="ECO:0000256" key="1">
    <source>
        <dbReference type="ARBA" id="ARBA00001968"/>
    </source>
</evidence>
<dbReference type="AlphaFoldDB" id="A0A1I0HKJ7"/>
<evidence type="ECO:0000259" key="7">
    <source>
        <dbReference type="Pfam" id="PF08340"/>
    </source>
</evidence>
<dbReference type="InterPro" id="IPR005229">
    <property type="entry name" value="YicC/YloC-like"/>
</dbReference>